<evidence type="ECO:0000259" key="6">
    <source>
        <dbReference type="PROSITE" id="PS51192"/>
    </source>
</evidence>
<keyword evidence="2" id="KW-0378">Hydrolase</keyword>
<evidence type="ECO:0000259" key="7">
    <source>
        <dbReference type="PROSITE" id="PS51194"/>
    </source>
</evidence>
<dbReference type="InterPro" id="IPR011545">
    <property type="entry name" value="DEAD/DEAH_box_helicase_dom"/>
</dbReference>
<dbReference type="InterPro" id="IPR001650">
    <property type="entry name" value="Helicase_C-like"/>
</dbReference>
<dbReference type="InterPro" id="IPR027417">
    <property type="entry name" value="P-loop_NTPase"/>
</dbReference>
<dbReference type="GO" id="GO:0016787">
    <property type="term" value="F:hydrolase activity"/>
    <property type="evidence" value="ECO:0007669"/>
    <property type="project" value="UniProtKB-KW"/>
</dbReference>
<dbReference type="Gene3D" id="3.40.50.300">
    <property type="entry name" value="P-loop containing nucleotide triphosphate hydrolases"/>
    <property type="match status" value="2"/>
</dbReference>
<dbReference type="SMART" id="SM00490">
    <property type="entry name" value="HELICc"/>
    <property type="match status" value="1"/>
</dbReference>
<sequence length="375" mass="42774">MTNKNFDNLNINDDLLKGIYLYGFKEPSDIQRKGIESINTGKDCILQSQSGTGKTATYLLGILNSIVPNKNIQGIVILPTRELAKQVFEVSKNLTKYTKIIVCKCIGGEEFSNLRGELVIGTVGRINHMIKLRKINLKTIKKLIIDEADNFIVNEIVDKELLNILDRLNDEIQIILISATVSKYLFNLSNKYLFDPIKILVKKENVPVDLIKQFYIDVENESNKYDVLIDLYNGFDTNQAIIFCNTIRKVNHLHTQLSEQNFSITSIHGQMTQEERNTAVNDFRNSKTRILLTTDLLARGIDIPHVNLVINYDITSDKDTYIHRIGRCGRFGKKGLSITFVKTEEPADVKVFNRLINFYSLSIKELPDSIDNLLK</sequence>
<keyword evidence="3 9" id="KW-0347">Helicase</keyword>
<dbReference type="PANTHER" id="PTHR47959">
    <property type="entry name" value="ATP-DEPENDENT RNA HELICASE RHLE-RELATED"/>
    <property type="match status" value="1"/>
</dbReference>
<feature type="domain" description="Helicase C-terminal" evidence="7">
    <location>
        <begin position="210"/>
        <end position="374"/>
    </location>
</feature>
<dbReference type="InterPro" id="IPR044742">
    <property type="entry name" value="DEAD/DEAH_RhlB"/>
</dbReference>
<dbReference type="GO" id="GO:0003724">
    <property type="term" value="F:RNA helicase activity"/>
    <property type="evidence" value="ECO:0007669"/>
    <property type="project" value="InterPro"/>
</dbReference>
<dbReference type="CDD" id="cd18787">
    <property type="entry name" value="SF2_C_DEAD"/>
    <property type="match status" value="1"/>
</dbReference>
<dbReference type="InterPro" id="IPR050079">
    <property type="entry name" value="DEAD_box_RNA_helicase"/>
</dbReference>
<feature type="domain" description="Helicase ATP-binding" evidence="6">
    <location>
        <begin position="35"/>
        <end position="199"/>
    </location>
</feature>
<dbReference type="GO" id="GO:0003676">
    <property type="term" value="F:nucleic acid binding"/>
    <property type="evidence" value="ECO:0007669"/>
    <property type="project" value="InterPro"/>
</dbReference>
<evidence type="ECO:0000256" key="4">
    <source>
        <dbReference type="ARBA" id="ARBA00022840"/>
    </source>
</evidence>
<evidence type="ECO:0000256" key="3">
    <source>
        <dbReference type="ARBA" id="ARBA00022806"/>
    </source>
</evidence>
<feature type="domain" description="DEAD-box RNA helicase Q" evidence="8">
    <location>
        <begin position="4"/>
        <end position="32"/>
    </location>
</feature>
<accession>A0A5J6VKR6</accession>
<name>A0A5J6VKR6_9VIRU</name>
<organism evidence="9">
    <name type="scientific">Megaviridae environmental sample</name>
    <dbReference type="NCBI Taxonomy" id="1737588"/>
    <lineage>
        <taxon>Viruses</taxon>
        <taxon>Varidnaviria</taxon>
        <taxon>Bamfordvirae</taxon>
        <taxon>Nucleocytoviricota</taxon>
        <taxon>Megaviricetes</taxon>
        <taxon>Imitervirales</taxon>
        <taxon>Mimiviridae</taxon>
        <taxon>environmental samples</taxon>
    </lineage>
</organism>
<dbReference type="PROSITE" id="PS51192">
    <property type="entry name" value="HELICASE_ATP_BIND_1"/>
    <property type="match status" value="1"/>
</dbReference>
<evidence type="ECO:0000256" key="2">
    <source>
        <dbReference type="ARBA" id="ARBA00022801"/>
    </source>
</evidence>
<dbReference type="PROSITE" id="PS51194">
    <property type="entry name" value="HELICASE_CTER"/>
    <property type="match status" value="1"/>
</dbReference>
<protein>
    <submittedName>
        <fullName evidence="9">Helicase</fullName>
    </submittedName>
</protein>
<keyword evidence="1" id="KW-0547">Nucleotide-binding</keyword>
<dbReference type="Pfam" id="PF00270">
    <property type="entry name" value="DEAD"/>
    <property type="match status" value="1"/>
</dbReference>
<dbReference type="EMBL" id="MN448289">
    <property type="protein sequence ID" value="QFG74672.1"/>
    <property type="molecule type" value="Genomic_DNA"/>
</dbReference>
<evidence type="ECO:0000259" key="8">
    <source>
        <dbReference type="PROSITE" id="PS51195"/>
    </source>
</evidence>
<dbReference type="SUPFAM" id="SSF52540">
    <property type="entry name" value="P-loop containing nucleoside triphosphate hydrolases"/>
    <property type="match status" value="1"/>
</dbReference>
<keyword evidence="4" id="KW-0067">ATP-binding</keyword>
<evidence type="ECO:0000313" key="9">
    <source>
        <dbReference type="EMBL" id="QFG74672.1"/>
    </source>
</evidence>
<proteinExistence type="predicted"/>
<dbReference type="PROSITE" id="PS51195">
    <property type="entry name" value="Q_MOTIF"/>
    <property type="match status" value="1"/>
</dbReference>
<dbReference type="GO" id="GO:0005524">
    <property type="term" value="F:ATP binding"/>
    <property type="evidence" value="ECO:0007669"/>
    <property type="project" value="UniProtKB-KW"/>
</dbReference>
<dbReference type="PANTHER" id="PTHR47959:SF1">
    <property type="entry name" value="ATP-DEPENDENT RNA HELICASE DBPA"/>
    <property type="match status" value="1"/>
</dbReference>
<reference evidence="9" key="1">
    <citation type="journal article" date="2019" name="Philos. Trans. R. Soc. Lond., B, Biol. Sci.">
        <title>Targeted metagenomic recovery of four divergent viruses reveals shared and distinctive characteristics of giant viruses of marine eukaryotes.</title>
        <authorList>
            <person name="Needham D.M."/>
            <person name="Poirier C."/>
            <person name="Hehenberger E."/>
            <person name="Jimenez V."/>
            <person name="Swalwell J.E."/>
            <person name="Santoro A.E."/>
            <person name="Worden A.Z."/>
        </authorList>
    </citation>
    <scope>NUCLEOTIDE SEQUENCE</scope>
    <source>
        <strain evidence="9">MPacV-611</strain>
    </source>
</reference>
<evidence type="ECO:0000256" key="1">
    <source>
        <dbReference type="ARBA" id="ARBA00022741"/>
    </source>
</evidence>
<dbReference type="InterPro" id="IPR014001">
    <property type="entry name" value="Helicase_ATP-bd"/>
</dbReference>
<evidence type="ECO:0000256" key="5">
    <source>
        <dbReference type="PROSITE-ProRule" id="PRU00552"/>
    </source>
</evidence>
<dbReference type="CDD" id="cd00268">
    <property type="entry name" value="DEADc"/>
    <property type="match status" value="1"/>
</dbReference>
<dbReference type="InterPro" id="IPR014014">
    <property type="entry name" value="RNA_helicase_DEAD_Q_motif"/>
</dbReference>
<dbReference type="SMART" id="SM00487">
    <property type="entry name" value="DEXDc"/>
    <property type="match status" value="1"/>
</dbReference>
<feature type="short sequence motif" description="Q motif" evidence="5">
    <location>
        <begin position="4"/>
        <end position="32"/>
    </location>
</feature>
<dbReference type="Pfam" id="PF00271">
    <property type="entry name" value="Helicase_C"/>
    <property type="match status" value="1"/>
</dbReference>